<comment type="similarity">
    <text evidence="1">Belongs to the metallo-dependent hydrolases superfamily.</text>
</comment>
<dbReference type="InterPro" id="IPR052350">
    <property type="entry name" value="Metallo-dep_Lactonases"/>
</dbReference>
<dbReference type="PANTHER" id="PTHR43569">
    <property type="entry name" value="AMIDOHYDROLASE"/>
    <property type="match status" value="1"/>
</dbReference>
<dbReference type="InterPro" id="IPR032466">
    <property type="entry name" value="Metal_Hydrolase"/>
</dbReference>
<evidence type="ECO:0000259" key="2">
    <source>
        <dbReference type="Pfam" id="PF04909"/>
    </source>
</evidence>
<dbReference type="EMBL" id="FNSQ01000005">
    <property type="protein sequence ID" value="SEB43497.1"/>
    <property type="molecule type" value="Genomic_DNA"/>
</dbReference>
<evidence type="ECO:0000256" key="1">
    <source>
        <dbReference type="ARBA" id="ARBA00038310"/>
    </source>
</evidence>
<proteinExistence type="inferred from homology"/>
<accession>A0A1H4JBJ9</accession>
<dbReference type="Gene3D" id="3.20.20.140">
    <property type="entry name" value="Metal-dependent hydrolases"/>
    <property type="match status" value="1"/>
</dbReference>
<dbReference type="PANTHER" id="PTHR43569:SF2">
    <property type="entry name" value="AMIDOHYDROLASE-RELATED DOMAIN-CONTAINING PROTEIN"/>
    <property type="match status" value="1"/>
</dbReference>
<dbReference type="RefSeq" id="WP_060926347.1">
    <property type="nucleotide sequence ID" value="NZ_FNSQ01000005.1"/>
</dbReference>
<feature type="domain" description="Amidohydrolase-related" evidence="2">
    <location>
        <begin position="5"/>
        <end position="298"/>
    </location>
</feature>
<gene>
    <name evidence="3" type="ORF">SAMN04489807_0707</name>
</gene>
<sequence>MRVLDSHLHLWDPEILHYTWLEGPLAWLFGRTEIEHARLERATTEHSIFVQAETIEDDFLDEVRWVAGLAPAIGVVGIVAGARLDRGTDTTAHLEGLAAEPLVVGVRHNLQGEPDGLAVSAGFVTGAREVAARGWAFDACIRSSQLPEISRLAGAVPELRMVLDHLGKPEVGTADAPAAPTMEWVRDLDDLARHPNVCCKLSGLPAEAGGDWSPAQLEPFLDAAADAFGVERLLWGSDWPVSVIGPPEAGDPYANDDGAPMYQPTARSRWADAVIAWADRRGHDVDAILWRNAEEFYRVGERRTHADAREERPRRGILGWLRGERS</sequence>
<evidence type="ECO:0000313" key="3">
    <source>
        <dbReference type="EMBL" id="SEB43497.1"/>
    </source>
</evidence>
<dbReference type="SUPFAM" id="SSF51556">
    <property type="entry name" value="Metallo-dependent hydrolases"/>
    <property type="match status" value="1"/>
</dbReference>
<dbReference type="AlphaFoldDB" id="A0A1H4JBJ9"/>
<dbReference type="Pfam" id="PF04909">
    <property type="entry name" value="Amidohydro_2"/>
    <property type="match status" value="1"/>
</dbReference>
<dbReference type="GO" id="GO:0016787">
    <property type="term" value="F:hydrolase activity"/>
    <property type="evidence" value="ECO:0007669"/>
    <property type="project" value="InterPro"/>
</dbReference>
<protein>
    <submittedName>
        <fullName evidence="3">L-fuconolactonase</fullName>
    </submittedName>
</protein>
<reference evidence="4" key="1">
    <citation type="submission" date="2016-10" db="EMBL/GenBank/DDBJ databases">
        <authorList>
            <person name="Varghese N."/>
            <person name="Submissions S."/>
        </authorList>
    </citation>
    <scope>NUCLEOTIDE SEQUENCE [LARGE SCALE GENOMIC DNA]</scope>
    <source>
        <strain evidence="4">DSM 16089</strain>
    </source>
</reference>
<name>A0A1H4JBJ9_9MICO</name>
<evidence type="ECO:0000313" key="4">
    <source>
        <dbReference type="Proteomes" id="UP000183750"/>
    </source>
</evidence>
<keyword evidence="4" id="KW-1185">Reference proteome</keyword>
<organism evidence="3 4">
    <name type="scientific">Microbacterium hydrocarbonoxydans</name>
    <dbReference type="NCBI Taxonomy" id="273678"/>
    <lineage>
        <taxon>Bacteria</taxon>
        <taxon>Bacillati</taxon>
        <taxon>Actinomycetota</taxon>
        <taxon>Actinomycetes</taxon>
        <taxon>Micrococcales</taxon>
        <taxon>Microbacteriaceae</taxon>
        <taxon>Microbacterium</taxon>
    </lineage>
</organism>
<dbReference type="Proteomes" id="UP000183750">
    <property type="component" value="Unassembled WGS sequence"/>
</dbReference>
<dbReference type="OrthoDB" id="5450317at2"/>
<dbReference type="InterPro" id="IPR006680">
    <property type="entry name" value="Amidohydro-rel"/>
</dbReference>